<keyword evidence="1" id="KW-0472">Membrane</keyword>
<evidence type="ECO:0000313" key="2">
    <source>
        <dbReference type="EMBL" id="CAH9128721.1"/>
    </source>
</evidence>
<keyword evidence="3" id="KW-1185">Reference proteome</keyword>
<evidence type="ECO:0000313" key="3">
    <source>
        <dbReference type="Proteomes" id="UP001152523"/>
    </source>
</evidence>
<evidence type="ECO:0000256" key="1">
    <source>
        <dbReference type="SAM" id="Phobius"/>
    </source>
</evidence>
<gene>
    <name evidence="2" type="ORF">CEPIT_LOCUS29295</name>
</gene>
<comment type="caution">
    <text evidence="2">The sequence shown here is derived from an EMBL/GenBank/DDBJ whole genome shotgun (WGS) entry which is preliminary data.</text>
</comment>
<protein>
    <submittedName>
        <fullName evidence="2">Uncharacterized protein</fullName>
    </submittedName>
</protein>
<keyword evidence="1" id="KW-0812">Transmembrane</keyword>
<dbReference type="Proteomes" id="UP001152523">
    <property type="component" value="Unassembled WGS sequence"/>
</dbReference>
<dbReference type="AlphaFoldDB" id="A0AAV0EZU9"/>
<sequence>MHSGFFYFFSFSFLSLSYFLLFFLLAPLPYPFHWFQASTVQRSNLPPFPFFSLFLLPSTCFEFQTSHPLILPSFLFHRIYPLLVCSSWKFEIGGFDVKHGLIDLD</sequence>
<name>A0AAV0EZU9_9ASTE</name>
<dbReference type="EMBL" id="CAMAPF010000951">
    <property type="protein sequence ID" value="CAH9128721.1"/>
    <property type="molecule type" value="Genomic_DNA"/>
</dbReference>
<accession>A0AAV0EZU9</accession>
<reference evidence="2" key="1">
    <citation type="submission" date="2022-07" db="EMBL/GenBank/DDBJ databases">
        <authorList>
            <person name="Macas J."/>
            <person name="Novak P."/>
            <person name="Neumann P."/>
        </authorList>
    </citation>
    <scope>NUCLEOTIDE SEQUENCE</scope>
</reference>
<feature type="transmembrane region" description="Helical" evidence="1">
    <location>
        <begin position="6"/>
        <end position="26"/>
    </location>
</feature>
<proteinExistence type="predicted"/>
<organism evidence="2 3">
    <name type="scientific">Cuscuta epithymum</name>
    <dbReference type="NCBI Taxonomy" id="186058"/>
    <lineage>
        <taxon>Eukaryota</taxon>
        <taxon>Viridiplantae</taxon>
        <taxon>Streptophyta</taxon>
        <taxon>Embryophyta</taxon>
        <taxon>Tracheophyta</taxon>
        <taxon>Spermatophyta</taxon>
        <taxon>Magnoliopsida</taxon>
        <taxon>eudicotyledons</taxon>
        <taxon>Gunneridae</taxon>
        <taxon>Pentapetalae</taxon>
        <taxon>asterids</taxon>
        <taxon>lamiids</taxon>
        <taxon>Solanales</taxon>
        <taxon>Convolvulaceae</taxon>
        <taxon>Cuscuteae</taxon>
        <taxon>Cuscuta</taxon>
        <taxon>Cuscuta subgen. Cuscuta</taxon>
    </lineage>
</organism>
<keyword evidence="1" id="KW-1133">Transmembrane helix</keyword>